<organism evidence="1 2">
    <name type="scientific">Gossypium tomentosum</name>
    <name type="common">Hawaiian cotton</name>
    <name type="synonym">Gossypium sandvicense</name>
    <dbReference type="NCBI Taxonomy" id="34277"/>
    <lineage>
        <taxon>Eukaryota</taxon>
        <taxon>Viridiplantae</taxon>
        <taxon>Streptophyta</taxon>
        <taxon>Embryophyta</taxon>
        <taxon>Tracheophyta</taxon>
        <taxon>Spermatophyta</taxon>
        <taxon>Magnoliopsida</taxon>
        <taxon>eudicotyledons</taxon>
        <taxon>Gunneridae</taxon>
        <taxon>Pentapetalae</taxon>
        <taxon>rosids</taxon>
        <taxon>malvids</taxon>
        <taxon>Malvales</taxon>
        <taxon>Malvaceae</taxon>
        <taxon>Malvoideae</taxon>
        <taxon>Gossypium</taxon>
    </lineage>
</organism>
<name>A0A5D2QP65_GOSTO</name>
<reference evidence="1 2" key="1">
    <citation type="submission" date="2019-07" db="EMBL/GenBank/DDBJ databases">
        <title>WGS assembly of Gossypium tomentosum.</title>
        <authorList>
            <person name="Chen Z.J."/>
            <person name="Sreedasyam A."/>
            <person name="Ando A."/>
            <person name="Song Q."/>
            <person name="De L."/>
            <person name="Hulse-Kemp A."/>
            <person name="Ding M."/>
            <person name="Ye W."/>
            <person name="Kirkbride R."/>
            <person name="Jenkins J."/>
            <person name="Plott C."/>
            <person name="Lovell J."/>
            <person name="Lin Y.-M."/>
            <person name="Vaughn R."/>
            <person name="Liu B."/>
            <person name="Li W."/>
            <person name="Simpson S."/>
            <person name="Scheffler B."/>
            <person name="Saski C."/>
            <person name="Grover C."/>
            <person name="Hu G."/>
            <person name="Conover J."/>
            <person name="Carlson J."/>
            <person name="Shu S."/>
            <person name="Boston L."/>
            <person name="Williams M."/>
            <person name="Peterson D."/>
            <person name="Mcgee K."/>
            <person name="Jones D."/>
            <person name="Wendel J."/>
            <person name="Stelly D."/>
            <person name="Grimwood J."/>
            <person name="Schmutz J."/>
        </authorList>
    </citation>
    <scope>NUCLEOTIDE SEQUENCE [LARGE SCALE GENOMIC DNA]</scope>
    <source>
        <strain evidence="1">7179.01</strain>
    </source>
</reference>
<dbReference type="AlphaFoldDB" id="A0A5D2QP65"/>
<keyword evidence="2" id="KW-1185">Reference proteome</keyword>
<evidence type="ECO:0000313" key="2">
    <source>
        <dbReference type="Proteomes" id="UP000322667"/>
    </source>
</evidence>
<protein>
    <submittedName>
        <fullName evidence="1">Uncharacterized protein</fullName>
    </submittedName>
</protein>
<sequence>MRGGDGRTCKPVSSFCKLGVFCFVSSIKGPFKALTPISNQIAVRWDVTTTFLLIPSVEFIKIYIYIF</sequence>
<dbReference type="Proteomes" id="UP000322667">
    <property type="component" value="Chromosome A05"/>
</dbReference>
<accession>A0A5D2QP65</accession>
<dbReference type="EMBL" id="CM017614">
    <property type="protein sequence ID" value="TYI30236.1"/>
    <property type="molecule type" value="Genomic_DNA"/>
</dbReference>
<gene>
    <name evidence="1" type="ORF">ES332_A05G371800v1</name>
</gene>
<proteinExistence type="predicted"/>
<evidence type="ECO:0000313" key="1">
    <source>
        <dbReference type="EMBL" id="TYI30236.1"/>
    </source>
</evidence>